<keyword evidence="3" id="KW-1185">Reference proteome</keyword>
<protein>
    <submittedName>
        <fullName evidence="2">Uncharacterized protein</fullName>
    </submittedName>
</protein>
<evidence type="ECO:0000256" key="1">
    <source>
        <dbReference type="SAM" id="MobiDB-lite"/>
    </source>
</evidence>
<dbReference type="EMBL" id="MBFR01000065">
    <property type="protein sequence ID" value="PVU95078.1"/>
    <property type="molecule type" value="Genomic_DNA"/>
</dbReference>
<proteinExistence type="predicted"/>
<name>A0A2T9YRU9_9FUNG</name>
<dbReference type="OrthoDB" id="5596416at2759"/>
<organism evidence="2 3">
    <name type="scientific">Smittium simulii</name>
    <dbReference type="NCBI Taxonomy" id="133385"/>
    <lineage>
        <taxon>Eukaryota</taxon>
        <taxon>Fungi</taxon>
        <taxon>Fungi incertae sedis</taxon>
        <taxon>Zoopagomycota</taxon>
        <taxon>Kickxellomycotina</taxon>
        <taxon>Harpellomycetes</taxon>
        <taxon>Harpellales</taxon>
        <taxon>Legeriomycetaceae</taxon>
        <taxon>Smittium</taxon>
    </lineage>
</organism>
<accession>A0A2T9YRU9</accession>
<gene>
    <name evidence="2" type="ORF">BB561_002041</name>
</gene>
<dbReference type="SUPFAM" id="SSF58038">
    <property type="entry name" value="SNARE fusion complex"/>
    <property type="match status" value="1"/>
</dbReference>
<sequence>MVSKSQKNNFAAISKPSQLGPNSSNQNHSSISMDSAAFLEAQNDIKLNDLSKKVSLLRGITNDIYNDVNTQNDFLEESVCSYILQV</sequence>
<feature type="region of interest" description="Disordered" evidence="1">
    <location>
        <begin position="1"/>
        <end position="31"/>
    </location>
</feature>
<evidence type="ECO:0000313" key="2">
    <source>
        <dbReference type="EMBL" id="PVU95078.1"/>
    </source>
</evidence>
<dbReference type="AlphaFoldDB" id="A0A2T9YRU9"/>
<reference evidence="2 3" key="1">
    <citation type="journal article" date="2018" name="MBio">
        <title>Comparative Genomics Reveals the Core Gene Toolbox for the Fungus-Insect Symbiosis.</title>
        <authorList>
            <person name="Wang Y."/>
            <person name="Stata M."/>
            <person name="Wang W."/>
            <person name="Stajich J.E."/>
            <person name="White M.M."/>
            <person name="Moncalvo J.M."/>
        </authorList>
    </citation>
    <scope>NUCLEOTIDE SEQUENCE [LARGE SCALE GENOMIC DNA]</scope>
    <source>
        <strain evidence="2 3">SWE-8-4</strain>
    </source>
</reference>
<dbReference type="Proteomes" id="UP000245383">
    <property type="component" value="Unassembled WGS sequence"/>
</dbReference>
<evidence type="ECO:0000313" key="3">
    <source>
        <dbReference type="Proteomes" id="UP000245383"/>
    </source>
</evidence>
<comment type="caution">
    <text evidence="2">The sequence shown here is derived from an EMBL/GenBank/DDBJ whole genome shotgun (WGS) entry which is preliminary data.</text>
</comment>